<comment type="caution">
    <text evidence="1">The sequence shown here is derived from an EMBL/GenBank/DDBJ whole genome shotgun (WGS) entry which is preliminary data.</text>
</comment>
<proteinExistence type="predicted"/>
<dbReference type="EMBL" id="QHLQ01000011">
    <property type="protein sequence ID" value="NIZ61702.1"/>
    <property type="molecule type" value="Genomic_DNA"/>
</dbReference>
<reference evidence="1 2" key="1">
    <citation type="submission" date="2018-05" db="EMBL/GenBank/DDBJ databases">
        <authorList>
            <person name="Zhang Y.-J."/>
        </authorList>
    </citation>
    <scope>NUCLEOTIDE SEQUENCE [LARGE SCALE GENOMIC DNA]</scope>
    <source>
        <strain evidence="1 2">CY04</strain>
    </source>
</reference>
<accession>A0ABX0W7W8</accession>
<keyword evidence="2" id="KW-1185">Reference proteome</keyword>
<evidence type="ECO:0000313" key="1">
    <source>
        <dbReference type="EMBL" id="NIZ61702.1"/>
    </source>
</evidence>
<name>A0ABX0W7W8_9RHOB</name>
<organism evidence="1 2">
    <name type="scientific">Parasedimentitalea denitrificans</name>
    <dbReference type="NCBI Taxonomy" id="2211118"/>
    <lineage>
        <taxon>Bacteria</taxon>
        <taxon>Pseudomonadati</taxon>
        <taxon>Pseudomonadota</taxon>
        <taxon>Alphaproteobacteria</taxon>
        <taxon>Rhodobacterales</taxon>
        <taxon>Paracoccaceae</taxon>
        <taxon>Parasedimentitalea</taxon>
    </lineage>
</organism>
<gene>
    <name evidence="1" type="ORF">DL239_12050</name>
</gene>
<dbReference type="RefSeq" id="WP_167684342.1">
    <property type="nucleotide sequence ID" value="NZ_QHLQ01000011.1"/>
</dbReference>
<sequence>MNQSTVDMTCEHCEAFNEVSYSGLGVQSSGMVKCAVCAGELLLWKGTRDYNKAELKISPAKERILTRDEQHRATEFLFESARRRRKLLDTPEITNSPMLAAAQAEASAFERAAEFLMGCADNTGSA</sequence>
<evidence type="ECO:0000313" key="2">
    <source>
        <dbReference type="Proteomes" id="UP001429564"/>
    </source>
</evidence>
<protein>
    <submittedName>
        <fullName evidence="1">Uncharacterized protein</fullName>
    </submittedName>
</protein>
<dbReference type="Proteomes" id="UP001429564">
    <property type="component" value="Unassembled WGS sequence"/>
</dbReference>